<accession>A0A1I0RJZ2</accession>
<dbReference type="RefSeq" id="WP_089996037.1">
    <property type="nucleotide sequence ID" value="NZ_FOIZ01000002.1"/>
</dbReference>
<organism evidence="1 2">
    <name type="scientific">Cognatiyoonia koreensis</name>
    <dbReference type="NCBI Taxonomy" id="364200"/>
    <lineage>
        <taxon>Bacteria</taxon>
        <taxon>Pseudomonadati</taxon>
        <taxon>Pseudomonadota</taxon>
        <taxon>Alphaproteobacteria</taxon>
        <taxon>Rhodobacterales</taxon>
        <taxon>Paracoccaceae</taxon>
        <taxon>Cognatiyoonia</taxon>
    </lineage>
</organism>
<proteinExistence type="predicted"/>
<gene>
    <name evidence="1" type="ORF">SAMN04488515_2820</name>
</gene>
<sequence>MAHLMFLEQFEAESGETPTRSPTELPGFEDGYDAGLAAAAADQATLSAQMATRISELQFGYVEAQQDLLRALGPLVSAICDQILPALIDDMTRSRIFETLLLCARADVSHPMQLTCHPAKAAVMQQVLADFGDQQVALLTDPGLAQDEVLIGGNRQETQLDTALLIAAMRTALQHLCNAHQKEETDE</sequence>
<evidence type="ECO:0000313" key="1">
    <source>
        <dbReference type="EMBL" id="SEW41378.1"/>
    </source>
</evidence>
<dbReference type="EMBL" id="FOIZ01000002">
    <property type="protein sequence ID" value="SEW41378.1"/>
    <property type="molecule type" value="Genomic_DNA"/>
</dbReference>
<dbReference type="STRING" id="364200.SAMN04488515_2820"/>
<evidence type="ECO:0000313" key="2">
    <source>
        <dbReference type="Proteomes" id="UP000199167"/>
    </source>
</evidence>
<dbReference type="AlphaFoldDB" id="A0A1I0RJZ2"/>
<evidence type="ECO:0008006" key="3">
    <source>
        <dbReference type="Google" id="ProtNLM"/>
    </source>
</evidence>
<name>A0A1I0RJZ2_9RHOB</name>
<keyword evidence="2" id="KW-1185">Reference proteome</keyword>
<protein>
    <recommendedName>
        <fullName evidence="3">Flagellar assembly protein FliH</fullName>
    </recommendedName>
</protein>
<reference evidence="1 2" key="1">
    <citation type="submission" date="2016-10" db="EMBL/GenBank/DDBJ databases">
        <authorList>
            <person name="de Groot N.N."/>
        </authorList>
    </citation>
    <scope>NUCLEOTIDE SEQUENCE [LARGE SCALE GENOMIC DNA]</scope>
    <source>
        <strain evidence="1 2">DSM 17925</strain>
    </source>
</reference>
<dbReference type="Proteomes" id="UP000199167">
    <property type="component" value="Unassembled WGS sequence"/>
</dbReference>